<dbReference type="PROSITE" id="PS51140">
    <property type="entry name" value="CUE"/>
    <property type="match status" value="1"/>
</dbReference>
<feature type="region of interest" description="Disordered" evidence="2">
    <location>
        <begin position="576"/>
        <end position="623"/>
    </location>
</feature>
<evidence type="ECO:0000256" key="1">
    <source>
        <dbReference type="SAM" id="Coils"/>
    </source>
</evidence>
<dbReference type="RefSeq" id="XP_021727860.1">
    <property type="nucleotide sequence ID" value="XM_021872168.1"/>
</dbReference>
<dbReference type="CDD" id="cd14279">
    <property type="entry name" value="CUE"/>
    <property type="match status" value="1"/>
</dbReference>
<reference evidence="4" key="2">
    <citation type="submission" date="2021-03" db="UniProtKB">
        <authorList>
            <consortium name="EnsemblPlants"/>
        </authorList>
    </citation>
    <scope>IDENTIFICATION</scope>
</reference>
<reference evidence="4" key="1">
    <citation type="journal article" date="2017" name="Nature">
        <title>The genome of Chenopodium quinoa.</title>
        <authorList>
            <person name="Jarvis D.E."/>
            <person name="Ho Y.S."/>
            <person name="Lightfoot D.J."/>
            <person name="Schmoeckel S.M."/>
            <person name="Li B."/>
            <person name="Borm T.J.A."/>
            <person name="Ohyanagi H."/>
            <person name="Mineta K."/>
            <person name="Michell C.T."/>
            <person name="Saber N."/>
            <person name="Kharbatia N.M."/>
            <person name="Rupper R.R."/>
            <person name="Sharp A.R."/>
            <person name="Dally N."/>
            <person name="Boughton B.A."/>
            <person name="Woo Y.H."/>
            <person name="Gao G."/>
            <person name="Schijlen E.G.W.M."/>
            <person name="Guo X."/>
            <person name="Momin A.A."/>
            <person name="Negrao S."/>
            <person name="Al-Babili S."/>
            <person name="Gehring C."/>
            <person name="Roessner U."/>
            <person name="Jung C."/>
            <person name="Murphy K."/>
            <person name="Arold S.T."/>
            <person name="Gojobori T."/>
            <person name="van der Linden C.G."/>
            <person name="van Loo E.N."/>
            <person name="Jellen E.N."/>
            <person name="Maughan P.J."/>
            <person name="Tester M."/>
        </authorList>
    </citation>
    <scope>NUCLEOTIDE SEQUENCE [LARGE SCALE GENOMIC DNA]</scope>
    <source>
        <strain evidence="4">cv. PI 614886</strain>
    </source>
</reference>
<dbReference type="KEGG" id="cqi:110694980"/>
<dbReference type="RefSeq" id="XP_021727859.1">
    <property type="nucleotide sequence ID" value="XM_021872167.1"/>
</dbReference>
<dbReference type="GeneID" id="110694980"/>
<protein>
    <recommendedName>
        <fullName evidence="3">CUE domain-containing protein</fullName>
    </recommendedName>
</protein>
<sequence length="639" mass="71001">MGFNSVYKTLKELFPQVDARILKAVAIEHAKDPDEAVESILTDVLPFIREKSDPDPVAPIVEHNRNMFEKQVPSSSILESAAGKDANNSHLLNDAHNIDGDSLASSFYDANDTDDLQNGNTRNDDLVSLRCEESIDDCIQDFKGCEGETSVLSHNSLNERTDVHVRYENTIAEASQAEMVVASGSLIDESINDDRIQQFGDYELETFVLSRDYEDKRPDVHVDKTDEASSSKIDTESSEADVSLNNHWDMNHNDVNDAPEVDYQQKQQSLDCNLLGLNISADPGSISVTEPEAENVMAISDVDNKHMSGYAYADFSQDFSLADVGAEDESHEITLSTIVTHSGQICRINLVEDIIKDAKNYKDVLLSATESILRLIEDVEHQEKEAEKAKAAAARGGLEILEKVEEIKKMLKHAKEANEMHAGEVYGEKSILATEVRELQTRLLGLADDKDKSLVILDEMRETLEARLAASEEERKAAETEMLEKQEIAKGALAEQELVMERVVQESKLLQQEAEENAKLRDFLMEKGRVVDELQGEISVICQDVKSLKEKFDQRVSLSKYLSIEQTSFRMASSTSSVKSVASDPATGQMELPETPNKMSRAPSVECKTPKSNVGEEAVGSGATPVKELLDEDWELFDF</sequence>
<dbReference type="AlphaFoldDB" id="A0A803MX84"/>
<dbReference type="OrthoDB" id="620544at2759"/>
<dbReference type="Proteomes" id="UP000596660">
    <property type="component" value="Unplaced"/>
</dbReference>
<keyword evidence="1" id="KW-0175">Coiled coil</keyword>
<dbReference type="InterPro" id="IPR003892">
    <property type="entry name" value="CUE"/>
</dbReference>
<evidence type="ECO:0000313" key="4">
    <source>
        <dbReference type="EnsemblPlants" id="AUR62036814-RA:cds"/>
    </source>
</evidence>
<dbReference type="SUPFAM" id="SSF46934">
    <property type="entry name" value="UBA-like"/>
    <property type="match status" value="1"/>
</dbReference>
<dbReference type="OMA" id="REANDMH"/>
<evidence type="ECO:0000313" key="5">
    <source>
        <dbReference type="Proteomes" id="UP000596660"/>
    </source>
</evidence>
<organism evidence="4 5">
    <name type="scientific">Chenopodium quinoa</name>
    <name type="common">Quinoa</name>
    <dbReference type="NCBI Taxonomy" id="63459"/>
    <lineage>
        <taxon>Eukaryota</taxon>
        <taxon>Viridiplantae</taxon>
        <taxon>Streptophyta</taxon>
        <taxon>Embryophyta</taxon>
        <taxon>Tracheophyta</taxon>
        <taxon>Spermatophyta</taxon>
        <taxon>Magnoliopsida</taxon>
        <taxon>eudicotyledons</taxon>
        <taxon>Gunneridae</taxon>
        <taxon>Pentapetalae</taxon>
        <taxon>Caryophyllales</taxon>
        <taxon>Chenopodiaceae</taxon>
        <taxon>Chenopodioideae</taxon>
        <taxon>Atripliceae</taxon>
        <taxon>Chenopodium</taxon>
    </lineage>
</organism>
<accession>A0A803MX84</accession>
<evidence type="ECO:0000256" key="2">
    <source>
        <dbReference type="SAM" id="MobiDB-lite"/>
    </source>
</evidence>
<feature type="compositionally biased region" description="Basic and acidic residues" evidence="2">
    <location>
        <begin position="219"/>
        <end position="235"/>
    </location>
</feature>
<dbReference type="SMR" id="A0A803MX84"/>
<dbReference type="EnsemblPlants" id="AUR62036814-RA">
    <property type="protein sequence ID" value="AUR62036814-RA:cds"/>
    <property type="gene ID" value="AUR62036814"/>
</dbReference>
<dbReference type="PANTHER" id="PTHR48459">
    <property type="entry name" value="CUE DOMAIN-CONTAINING PROTEIN"/>
    <property type="match status" value="1"/>
</dbReference>
<dbReference type="PANTHER" id="PTHR48459:SF1">
    <property type="entry name" value="CUE DOMAIN-CONTAINING PROTEIN"/>
    <property type="match status" value="1"/>
</dbReference>
<evidence type="ECO:0000259" key="3">
    <source>
        <dbReference type="PROSITE" id="PS51140"/>
    </source>
</evidence>
<proteinExistence type="predicted"/>
<name>A0A803MX84_CHEQI</name>
<dbReference type="GO" id="GO:0043130">
    <property type="term" value="F:ubiquitin binding"/>
    <property type="evidence" value="ECO:0007669"/>
    <property type="project" value="InterPro"/>
</dbReference>
<feature type="region of interest" description="Disordered" evidence="2">
    <location>
        <begin position="219"/>
        <end position="241"/>
    </location>
</feature>
<dbReference type="InterPro" id="IPR009060">
    <property type="entry name" value="UBA-like_sf"/>
</dbReference>
<dbReference type="Gramene" id="AUR62036814-RA">
    <property type="protein sequence ID" value="AUR62036814-RA:cds"/>
    <property type="gene ID" value="AUR62036814"/>
</dbReference>
<gene>
    <name evidence="4" type="primary">LOC110694980</name>
</gene>
<feature type="coiled-coil region" evidence="1">
    <location>
        <begin position="454"/>
        <end position="551"/>
    </location>
</feature>
<feature type="domain" description="CUE" evidence="3">
    <location>
        <begin position="2"/>
        <end position="45"/>
    </location>
</feature>
<keyword evidence="5" id="KW-1185">Reference proteome</keyword>